<evidence type="ECO:0000313" key="5">
    <source>
        <dbReference type="Proteomes" id="UP000287144"/>
    </source>
</evidence>
<evidence type="ECO:0000256" key="1">
    <source>
        <dbReference type="ARBA" id="ARBA00022737"/>
    </source>
</evidence>
<dbReference type="InterPro" id="IPR056884">
    <property type="entry name" value="NPHP3-like_N"/>
</dbReference>
<comment type="caution">
    <text evidence="4">The sequence shown here is derived from an EMBL/GenBank/DDBJ whole genome shotgun (WGS) entry which is preliminary data.</text>
</comment>
<name>A0A428T1A8_9HYPO</name>
<keyword evidence="5" id="KW-1185">Reference proteome</keyword>
<dbReference type="Pfam" id="PF24883">
    <property type="entry name" value="NPHP3_N"/>
    <property type="match status" value="1"/>
</dbReference>
<feature type="domain" description="Nephrocystin 3-like N-terminal" evidence="3">
    <location>
        <begin position="306"/>
        <end position="476"/>
    </location>
</feature>
<keyword evidence="1" id="KW-0677">Repeat</keyword>
<dbReference type="SUPFAM" id="SSF52540">
    <property type="entry name" value="P-loop containing nucleoside triphosphate hydrolases"/>
    <property type="match status" value="1"/>
</dbReference>
<organism evidence="4 5">
    <name type="scientific">Fusarium oligoseptatum</name>
    <dbReference type="NCBI Taxonomy" id="2604345"/>
    <lineage>
        <taxon>Eukaryota</taxon>
        <taxon>Fungi</taxon>
        <taxon>Dikarya</taxon>
        <taxon>Ascomycota</taxon>
        <taxon>Pezizomycotina</taxon>
        <taxon>Sordariomycetes</taxon>
        <taxon>Hypocreomycetidae</taxon>
        <taxon>Hypocreales</taxon>
        <taxon>Nectriaceae</taxon>
        <taxon>Fusarium</taxon>
        <taxon>Fusarium solani species complex</taxon>
    </lineage>
</organism>
<dbReference type="AlphaFoldDB" id="A0A428T1A8"/>
<evidence type="ECO:0000313" key="4">
    <source>
        <dbReference type="EMBL" id="RSL95808.1"/>
    </source>
</evidence>
<dbReference type="PANTHER" id="PTHR10039">
    <property type="entry name" value="AMELOGENIN"/>
    <property type="match status" value="1"/>
</dbReference>
<evidence type="ECO:0000259" key="3">
    <source>
        <dbReference type="Pfam" id="PF24883"/>
    </source>
</evidence>
<feature type="region of interest" description="Disordered" evidence="2">
    <location>
        <begin position="632"/>
        <end position="653"/>
    </location>
</feature>
<sequence length="653" mass="73220">MKGDLLPFGLSKIVTRPEGLDPFTALAVGATVVQFLDQQLISAVSECHKLSAKIDQIADRFLVERDSEGDHKACLPLFCRREPKFAPWVSSVEVQKIEKQRDVIRSQAIGSILLCLWEDCKRTKKWEVHLGTQLNTVGGLLEHIGKQTIYLTDETRLPEGDNSGLVAAILDGLQNDVRISVDRVKFRDAVLLLIEVGRSVSLVELGKDITMALGTGKRIPQVIRNELVEVIWRKDWEMDMSIPGVSATGTLPNLDTATVAQGIGTSARFYGTNTREEAISKLFGDTYGWILYSKPPEQDGKPLWGSFLEWLAEDSNTIYWITGKPGSGKSTMMKFLLQHPFLREHLSSWLGSLRLLIVRYYAWNGESSLHQSFEGLKRTIISQALDLYPELTLKLAPRRCFLCQLLKTTSSLPHWETWEVEEAFIALLSECGKTIKLALFTDGLDEFDMLPKDVVHQIREMIALCPTGLKVCVASRTYSAFSDEYGQGPVLEMHLVTHNDMINFVAGSFENNAFTEHLALDPESTSQLISEIVTKANGIFQWVSLVVPLLLDYLTDGESPAQPIDIQQVLQDLPSDLDILYDMIWARVQPENLPMGSSMMQVAKAVEGPVSFLTMLLVVWWKPSSTRVAPYSDDHAQRRVPHGQTLTRNCEMQ</sequence>
<evidence type="ECO:0000256" key="2">
    <source>
        <dbReference type="SAM" id="MobiDB-lite"/>
    </source>
</evidence>
<accession>A0A428T1A8</accession>
<feature type="compositionally biased region" description="Polar residues" evidence="2">
    <location>
        <begin position="644"/>
        <end position="653"/>
    </location>
</feature>
<dbReference type="InterPro" id="IPR027417">
    <property type="entry name" value="P-loop_NTPase"/>
</dbReference>
<protein>
    <recommendedName>
        <fullName evidence="3">Nephrocystin 3-like N-terminal domain-containing protein</fullName>
    </recommendedName>
</protein>
<dbReference type="EMBL" id="NKCK01000147">
    <property type="protein sequence ID" value="RSL95808.1"/>
    <property type="molecule type" value="Genomic_DNA"/>
</dbReference>
<gene>
    <name evidence="4" type="ORF">CEP52_011854</name>
</gene>
<proteinExistence type="predicted"/>
<reference evidence="4 5" key="1">
    <citation type="submission" date="2017-06" db="EMBL/GenBank/DDBJ databases">
        <title>Comparative genomic analysis of Ambrosia Fusariam Clade fungi.</title>
        <authorList>
            <person name="Stajich J.E."/>
            <person name="Carrillo J."/>
            <person name="Kijimoto T."/>
            <person name="Eskalen A."/>
            <person name="O'Donnell K."/>
            <person name="Kasson M."/>
        </authorList>
    </citation>
    <scope>NUCLEOTIDE SEQUENCE [LARGE SCALE GENOMIC DNA]</scope>
    <source>
        <strain evidence="4 5">NRRL62579</strain>
    </source>
</reference>
<dbReference type="PANTHER" id="PTHR10039:SF5">
    <property type="entry name" value="NACHT DOMAIN-CONTAINING PROTEIN"/>
    <property type="match status" value="1"/>
</dbReference>
<dbReference type="STRING" id="1325735.A0A428T1A8"/>
<dbReference type="Proteomes" id="UP000287144">
    <property type="component" value="Unassembled WGS sequence"/>
</dbReference>